<evidence type="ECO:0000259" key="7">
    <source>
        <dbReference type="Pfam" id="PF17827"/>
    </source>
</evidence>
<dbReference type="CDD" id="cd02440">
    <property type="entry name" value="AdoMet_MTases"/>
    <property type="match status" value="1"/>
</dbReference>
<organism evidence="8 9">
    <name type="scientific">Candidatus Blautia merdavium</name>
    <dbReference type="NCBI Taxonomy" id="2838494"/>
    <lineage>
        <taxon>Bacteria</taxon>
        <taxon>Bacillati</taxon>
        <taxon>Bacillota</taxon>
        <taxon>Clostridia</taxon>
        <taxon>Lachnospirales</taxon>
        <taxon>Lachnospiraceae</taxon>
        <taxon>Blautia</taxon>
    </lineage>
</organism>
<evidence type="ECO:0000259" key="6">
    <source>
        <dbReference type="Pfam" id="PF05175"/>
    </source>
</evidence>
<dbReference type="InterPro" id="IPR007848">
    <property type="entry name" value="Small_mtfrase_dom"/>
</dbReference>
<evidence type="ECO:0000313" key="8">
    <source>
        <dbReference type="EMBL" id="HJC63256.1"/>
    </source>
</evidence>
<dbReference type="GO" id="GO:0003676">
    <property type="term" value="F:nucleic acid binding"/>
    <property type="evidence" value="ECO:0007669"/>
    <property type="project" value="InterPro"/>
</dbReference>
<keyword evidence="3 5" id="KW-0949">S-adenosyl-L-methionine</keyword>
<feature type="domain" description="Methyltransferase small" evidence="6">
    <location>
        <begin position="98"/>
        <end position="190"/>
    </location>
</feature>
<comment type="catalytic activity">
    <reaction evidence="4 5">
        <text>L-glutaminyl-[peptide chain release factor] + S-adenosyl-L-methionine = N(5)-methyl-L-glutaminyl-[peptide chain release factor] + S-adenosyl-L-homocysteine + H(+)</text>
        <dbReference type="Rhea" id="RHEA:42896"/>
        <dbReference type="Rhea" id="RHEA-COMP:10271"/>
        <dbReference type="Rhea" id="RHEA-COMP:10272"/>
        <dbReference type="ChEBI" id="CHEBI:15378"/>
        <dbReference type="ChEBI" id="CHEBI:30011"/>
        <dbReference type="ChEBI" id="CHEBI:57856"/>
        <dbReference type="ChEBI" id="CHEBI:59789"/>
        <dbReference type="ChEBI" id="CHEBI:61891"/>
        <dbReference type="EC" id="2.1.1.297"/>
    </reaction>
</comment>
<dbReference type="PANTHER" id="PTHR18895">
    <property type="entry name" value="HEMK METHYLTRANSFERASE"/>
    <property type="match status" value="1"/>
</dbReference>
<proteinExistence type="inferred from homology"/>
<evidence type="ECO:0000313" key="9">
    <source>
        <dbReference type="Proteomes" id="UP000823886"/>
    </source>
</evidence>
<gene>
    <name evidence="5 8" type="primary">prmC</name>
    <name evidence="8" type="ORF">H9753_06525</name>
</gene>
<evidence type="ECO:0000256" key="5">
    <source>
        <dbReference type="HAMAP-Rule" id="MF_02126"/>
    </source>
</evidence>
<comment type="caution">
    <text evidence="8">The sequence shown here is derived from an EMBL/GenBank/DDBJ whole genome shotgun (WGS) entry which is preliminary data.</text>
</comment>
<accession>A0A9D2PML8</accession>
<dbReference type="InterPro" id="IPR050320">
    <property type="entry name" value="N5-glutamine_MTase"/>
</dbReference>
<comment type="similarity">
    <text evidence="5">Belongs to the protein N5-glutamine methyltransferase family. PrmC subfamily.</text>
</comment>
<evidence type="ECO:0000256" key="4">
    <source>
        <dbReference type="ARBA" id="ARBA00048391"/>
    </source>
</evidence>
<keyword evidence="1 5" id="KW-0489">Methyltransferase</keyword>
<comment type="function">
    <text evidence="5">Methylates the class 1 translation termination release factors RF1/PrfA and RF2/PrfB on the glutamine residue of the universally conserved GGQ motif.</text>
</comment>
<dbReference type="PROSITE" id="PS00092">
    <property type="entry name" value="N6_MTASE"/>
    <property type="match status" value="1"/>
</dbReference>
<evidence type="ECO:0000256" key="2">
    <source>
        <dbReference type="ARBA" id="ARBA00022679"/>
    </source>
</evidence>
<keyword evidence="2 5" id="KW-0808">Transferase</keyword>
<dbReference type="EC" id="2.1.1.297" evidence="5"/>
<dbReference type="Gene3D" id="3.40.50.150">
    <property type="entry name" value="Vaccinia Virus protein VP39"/>
    <property type="match status" value="1"/>
</dbReference>
<dbReference type="GO" id="GO:0032259">
    <property type="term" value="P:methylation"/>
    <property type="evidence" value="ECO:0007669"/>
    <property type="project" value="UniProtKB-KW"/>
</dbReference>
<dbReference type="Proteomes" id="UP000823886">
    <property type="component" value="Unassembled WGS sequence"/>
</dbReference>
<dbReference type="Pfam" id="PF05175">
    <property type="entry name" value="MTS"/>
    <property type="match status" value="1"/>
</dbReference>
<dbReference type="InterPro" id="IPR019874">
    <property type="entry name" value="RF_methyltr_PrmC"/>
</dbReference>
<dbReference type="InterPro" id="IPR002052">
    <property type="entry name" value="DNA_methylase_N6_adenine_CS"/>
</dbReference>
<dbReference type="NCBIfam" id="TIGR03534">
    <property type="entry name" value="RF_mod_PrmC"/>
    <property type="match status" value="1"/>
</dbReference>
<dbReference type="SUPFAM" id="SSF53335">
    <property type="entry name" value="S-adenosyl-L-methionine-dependent methyltransferases"/>
    <property type="match status" value="1"/>
</dbReference>
<dbReference type="EMBL" id="DWVZ01000083">
    <property type="protein sequence ID" value="HJC63256.1"/>
    <property type="molecule type" value="Genomic_DNA"/>
</dbReference>
<dbReference type="GO" id="GO:0102559">
    <property type="term" value="F:peptide chain release factor N(5)-glutamine methyltransferase activity"/>
    <property type="evidence" value="ECO:0007669"/>
    <property type="project" value="UniProtKB-EC"/>
</dbReference>
<dbReference type="InterPro" id="IPR029063">
    <property type="entry name" value="SAM-dependent_MTases_sf"/>
</dbReference>
<reference evidence="8" key="2">
    <citation type="submission" date="2021-04" db="EMBL/GenBank/DDBJ databases">
        <authorList>
            <person name="Gilroy R."/>
        </authorList>
    </citation>
    <scope>NUCLEOTIDE SEQUENCE</scope>
    <source>
        <strain evidence="8">ChiBcec2-3848</strain>
    </source>
</reference>
<dbReference type="InterPro" id="IPR040758">
    <property type="entry name" value="PrmC_N"/>
</dbReference>
<feature type="domain" description="Release factor glutamine methyltransferase N-terminal" evidence="7">
    <location>
        <begin position="6"/>
        <end position="75"/>
    </location>
</feature>
<dbReference type="NCBIfam" id="TIGR00536">
    <property type="entry name" value="hemK_fam"/>
    <property type="match status" value="1"/>
</dbReference>
<dbReference type="PANTHER" id="PTHR18895:SF74">
    <property type="entry name" value="MTRF1L RELEASE FACTOR GLUTAMINE METHYLTRANSFERASE"/>
    <property type="match status" value="1"/>
</dbReference>
<reference evidence="8" key="1">
    <citation type="journal article" date="2021" name="PeerJ">
        <title>Extensive microbial diversity within the chicken gut microbiome revealed by metagenomics and culture.</title>
        <authorList>
            <person name="Gilroy R."/>
            <person name="Ravi A."/>
            <person name="Getino M."/>
            <person name="Pursley I."/>
            <person name="Horton D.L."/>
            <person name="Alikhan N.F."/>
            <person name="Baker D."/>
            <person name="Gharbi K."/>
            <person name="Hall N."/>
            <person name="Watson M."/>
            <person name="Adriaenssens E.M."/>
            <person name="Foster-Nyarko E."/>
            <person name="Jarju S."/>
            <person name="Secka A."/>
            <person name="Antonio M."/>
            <person name="Oren A."/>
            <person name="Chaudhuri R.R."/>
            <person name="La Ragione R."/>
            <person name="Hildebrand F."/>
            <person name="Pallen M.J."/>
        </authorList>
    </citation>
    <scope>NUCLEOTIDE SEQUENCE</scope>
    <source>
        <strain evidence="8">ChiBcec2-3848</strain>
    </source>
</reference>
<feature type="binding site" evidence="5">
    <location>
        <begin position="187"/>
        <end position="190"/>
    </location>
    <ligand>
        <name>substrate</name>
    </ligand>
</feature>
<protein>
    <recommendedName>
        <fullName evidence="5">Release factor glutamine methyltransferase</fullName>
        <shortName evidence="5">RF MTase</shortName>
        <ecNumber evidence="5">2.1.1.297</ecNumber>
    </recommendedName>
    <alternativeName>
        <fullName evidence="5">N5-glutamine methyltransferase PrmC</fullName>
    </alternativeName>
    <alternativeName>
        <fullName evidence="5">Protein-(glutamine-N5) MTase PrmC</fullName>
    </alternativeName>
    <alternativeName>
        <fullName evidence="5">Protein-glutamine N-methyltransferase PrmC</fullName>
    </alternativeName>
</protein>
<evidence type="ECO:0000256" key="3">
    <source>
        <dbReference type="ARBA" id="ARBA00022691"/>
    </source>
</evidence>
<dbReference type="AlphaFoldDB" id="A0A9D2PML8"/>
<feature type="binding site" evidence="5">
    <location>
        <position position="187"/>
    </location>
    <ligand>
        <name>S-adenosyl-L-methionine</name>
        <dbReference type="ChEBI" id="CHEBI:59789"/>
    </ligand>
</feature>
<comment type="caution">
    <text evidence="5">Lacks conserved residue(s) required for the propagation of feature annotation.</text>
</comment>
<dbReference type="HAMAP" id="MF_02126">
    <property type="entry name" value="RF_methyltr_PrmC"/>
    <property type="match status" value="1"/>
</dbReference>
<name>A0A9D2PML8_9FIRM</name>
<evidence type="ECO:0000256" key="1">
    <source>
        <dbReference type="ARBA" id="ARBA00022603"/>
    </source>
</evidence>
<dbReference type="Pfam" id="PF17827">
    <property type="entry name" value="PrmC_N"/>
    <property type="match status" value="1"/>
</dbReference>
<feature type="binding site" evidence="5">
    <location>
        <position position="144"/>
    </location>
    <ligand>
        <name>S-adenosyl-L-methionine</name>
        <dbReference type="ChEBI" id="CHEBI:59789"/>
    </ligand>
</feature>
<sequence>MSSYRELFNYGKALLKRSGVAETEPDAWLLMEYVFDIDRTWYFLHQEEEAGEEKAEQYARLLEKRAQHIPLQQLTCQAWFYGLKFYVNEHVLIPRQDTEILVEEVLKEAGGRKGLKVLDLCTGSGCILLSLLEHLEQAQGMGADLSEQALLVAEKNAQIQGKTKQTRFVRSDLFEAVCGQFDILVSNPPYIPTAVIRELMDEVRLYEPRMALDGHEDGLYFYREIAAHAGEYLKGNGILAFEIGYDQGEAVSGLLEKEGYREIRIVKDLAGLDRVVIGRKQQEEKYV</sequence>
<dbReference type="Gene3D" id="1.10.8.10">
    <property type="entry name" value="DNA helicase RuvA subunit, C-terminal domain"/>
    <property type="match status" value="1"/>
</dbReference>
<dbReference type="InterPro" id="IPR004556">
    <property type="entry name" value="HemK-like"/>
</dbReference>